<dbReference type="Proteomes" id="UP000183832">
    <property type="component" value="Unassembled WGS sequence"/>
</dbReference>
<protein>
    <submittedName>
        <fullName evidence="1">CLUMA_CG021204, isoform A</fullName>
    </submittedName>
</protein>
<dbReference type="EMBL" id="CVRI01000074">
    <property type="protein sequence ID" value="CRL07884.1"/>
    <property type="molecule type" value="Genomic_DNA"/>
</dbReference>
<dbReference type="AlphaFoldDB" id="A0A1J1J7Y5"/>
<evidence type="ECO:0000313" key="2">
    <source>
        <dbReference type="Proteomes" id="UP000183832"/>
    </source>
</evidence>
<accession>A0A1J1J7Y5</accession>
<proteinExistence type="predicted"/>
<name>A0A1J1J7Y5_9DIPT</name>
<gene>
    <name evidence="1" type="ORF">CLUMA_CG021204</name>
</gene>
<evidence type="ECO:0000313" key="1">
    <source>
        <dbReference type="EMBL" id="CRL07884.1"/>
    </source>
</evidence>
<sequence>MNKIYENKKGKIIIPRLFQCRDGNINFDLLTLKDVLGNSLGHLCLSGKYVKVKFKSNRRRYT</sequence>
<reference evidence="1 2" key="1">
    <citation type="submission" date="2015-04" db="EMBL/GenBank/DDBJ databases">
        <authorList>
            <person name="Syromyatnikov M.Y."/>
            <person name="Popov V.N."/>
        </authorList>
    </citation>
    <scope>NUCLEOTIDE SEQUENCE [LARGE SCALE GENOMIC DNA]</scope>
</reference>
<keyword evidence="2" id="KW-1185">Reference proteome</keyword>
<organism evidence="1 2">
    <name type="scientific">Clunio marinus</name>
    <dbReference type="NCBI Taxonomy" id="568069"/>
    <lineage>
        <taxon>Eukaryota</taxon>
        <taxon>Metazoa</taxon>
        <taxon>Ecdysozoa</taxon>
        <taxon>Arthropoda</taxon>
        <taxon>Hexapoda</taxon>
        <taxon>Insecta</taxon>
        <taxon>Pterygota</taxon>
        <taxon>Neoptera</taxon>
        <taxon>Endopterygota</taxon>
        <taxon>Diptera</taxon>
        <taxon>Nematocera</taxon>
        <taxon>Chironomoidea</taxon>
        <taxon>Chironomidae</taxon>
        <taxon>Clunio</taxon>
    </lineage>
</organism>